<reference evidence="11" key="1">
    <citation type="submission" date="2016-11" db="UniProtKB">
        <authorList>
            <consortium name="WormBaseParasite"/>
        </authorList>
    </citation>
    <scope>IDENTIFICATION</scope>
</reference>
<keyword evidence="5" id="KW-1133">Transmembrane helix</keyword>
<dbReference type="GO" id="GO:0005886">
    <property type="term" value="C:plasma membrane"/>
    <property type="evidence" value="ECO:0007669"/>
    <property type="project" value="TreeGrafter"/>
</dbReference>
<dbReference type="GO" id="GO:0004016">
    <property type="term" value="F:adenylate cyclase activity"/>
    <property type="evidence" value="ECO:0007669"/>
    <property type="project" value="TreeGrafter"/>
</dbReference>
<proteinExistence type="predicted"/>
<feature type="domain" description="Guanylate cyclase" evidence="9">
    <location>
        <begin position="563"/>
        <end position="602"/>
    </location>
</feature>
<name>A0A1I7XCF5_HETBA</name>
<evidence type="ECO:0000256" key="7">
    <source>
        <dbReference type="ARBA" id="ARBA00023180"/>
    </source>
</evidence>
<dbReference type="SUPFAM" id="SSF55073">
    <property type="entry name" value="Nucleotide cyclase"/>
    <property type="match status" value="1"/>
</dbReference>
<keyword evidence="4" id="KW-0547">Nucleotide-binding</keyword>
<dbReference type="SUPFAM" id="SSF56112">
    <property type="entry name" value="Protein kinase-like (PK-like)"/>
    <property type="match status" value="1"/>
</dbReference>
<organism evidence="10 11">
    <name type="scientific">Heterorhabditis bacteriophora</name>
    <name type="common">Entomopathogenic nematode worm</name>
    <dbReference type="NCBI Taxonomy" id="37862"/>
    <lineage>
        <taxon>Eukaryota</taxon>
        <taxon>Metazoa</taxon>
        <taxon>Ecdysozoa</taxon>
        <taxon>Nematoda</taxon>
        <taxon>Chromadorea</taxon>
        <taxon>Rhabditida</taxon>
        <taxon>Rhabditina</taxon>
        <taxon>Rhabditomorpha</taxon>
        <taxon>Strongyloidea</taxon>
        <taxon>Heterorhabditidae</taxon>
        <taxon>Heterorhabditis</taxon>
    </lineage>
</organism>
<dbReference type="InterPro" id="IPR001828">
    <property type="entry name" value="ANF_lig-bd_rcpt"/>
</dbReference>
<dbReference type="InterPro" id="IPR050401">
    <property type="entry name" value="Cyclic_nucleotide_synthase"/>
</dbReference>
<sequence>MEVKSTTIHQEQMDYRINNRYIISDLASVNPVTFPVILVCLDSSSDRRRFLITAYELGMTTDEYVFIFMAMRSFAFVPNGLTPMWEDLINHNADGMDEVAHEAAKRVLVIDLNSEVINPLYSQKFKSEVVERVRRDPLYCETPACLNNRNLPMGSFARHLHDVFYLYGTALNKSAATEEENGFRNATIMTEAMIGTFSGKILLCLTGEVTINEKGVRDPMYVLYALNTDGEQESLMNITYIEGSTVVDWFFRFLSICLLYIVRNRFQILEKLYVDESRTLWATRGGKRTRHQEQMKLNAEWQIPRSKMITPVKQMKYSHSYRSLQSGSSSSSGDTAFNSTYKVYIVDNELVLSKKCKFVLFTKSDRNNFVKLRKLEHENLDKFIGLSIEEVEYLAVWKMCERGSLQEIIGKGMFTIDPFFIFCLIRDVAEGNLTVDFKQESMHFKLKNVPAWNITNRNESIDGLQLVRDCWIQSPENRPSSDTICDLLQTMKPSQNSNLMDHVFNMLEDYTTTLELEVEERTKELSEEKKKADILLGKMLPIQVAERLKLGQTVEPEGFDSVTVFFSDVVKFTQLAAKCSPYQISKCSFTGSIFKNSKIHIL</sequence>
<keyword evidence="3" id="KW-0812">Transmembrane</keyword>
<dbReference type="GO" id="GO:0000166">
    <property type="term" value="F:nucleotide binding"/>
    <property type="evidence" value="ECO:0007669"/>
    <property type="project" value="UniProtKB-KW"/>
</dbReference>
<keyword evidence="6" id="KW-0472">Membrane</keyword>
<dbReference type="Proteomes" id="UP000095283">
    <property type="component" value="Unplaced"/>
</dbReference>
<dbReference type="GO" id="GO:0035556">
    <property type="term" value="P:intracellular signal transduction"/>
    <property type="evidence" value="ECO:0007669"/>
    <property type="project" value="InterPro"/>
</dbReference>
<dbReference type="Gene3D" id="3.30.70.1230">
    <property type="entry name" value="Nucleotide cyclase"/>
    <property type="match status" value="1"/>
</dbReference>
<evidence type="ECO:0000256" key="1">
    <source>
        <dbReference type="ARBA" id="ARBA00001436"/>
    </source>
</evidence>
<dbReference type="SUPFAM" id="SSF53822">
    <property type="entry name" value="Periplasmic binding protein-like I"/>
    <property type="match status" value="1"/>
</dbReference>
<evidence type="ECO:0000259" key="9">
    <source>
        <dbReference type="PROSITE" id="PS50125"/>
    </source>
</evidence>
<dbReference type="InterPro" id="IPR011009">
    <property type="entry name" value="Kinase-like_dom_sf"/>
</dbReference>
<keyword evidence="10" id="KW-1185">Reference proteome</keyword>
<dbReference type="AlphaFoldDB" id="A0A1I7XCF5"/>
<accession>A0A1I7XCF5</accession>
<comment type="subcellular location">
    <subcellularLocation>
        <location evidence="2">Membrane</location>
        <topology evidence="2">Single-pass membrane protein</topology>
    </subcellularLocation>
</comment>
<evidence type="ECO:0000313" key="10">
    <source>
        <dbReference type="Proteomes" id="UP000095283"/>
    </source>
</evidence>
<evidence type="ECO:0000256" key="5">
    <source>
        <dbReference type="ARBA" id="ARBA00022989"/>
    </source>
</evidence>
<dbReference type="GO" id="GO:0007168">
    <property type="term" value="P:receptor guanylyl cyclase signaling pathway"/>
    <property type="evidence" value="ECO:0007669"/>
    <property type="project" value="TreeGrafter"/>
</dbReference>
<keyword evidence="8" id="KW-0456">Lyase</keyword>
<dbReference type="WBParaSite" id="Hba_15204">
    <property type="protein sequence ID" value="Hba_15204"/>
    <property type="gene ID" value="Hba_15204"/>
</dbReference>
<evidence type="ECO:0000313" key="11">
    <source>
        <dbReference type="WBParaSite" id="Hba_15204"/>
    </source>
</evidence>
<evidence type="ECO:0000256" key="3">
    <source>
        <dbReference type="ARBA" id="ARBA00022692"/>
    </source>
</evidence>
<dbReference type="Gene3D" id="3.40.50.2300">
    <property type="match status" value="1"/>
</dbReference>
<dbReference type="InterPro" id="IPR028082">
    <property type="entry name" value="Peripla_BP_I"/>
</dbReference>
<evidence type="ECO:0000256" key="6">
    <source>
        <dbReference type="ARBA" id="ARBA00023136"/>
    </source>
</evidence>
<keyword evidence="7" id="KW-0325">Glycoprotein</keyword>
<dbReference type="CDD" id="cd06352">
    <property type="entry name" value="PBP1_NPR_GC-like"/>
    <property type="match status" value="1"/>
</dbReference>
<comment type="catalytic activity">
    <reaction evidence="1">
        <text>GTP = 3',5'-cyclic GMP + diphosphate</text>
        <dbReference type="Rhea" id="RHEA:13665"/>
        <dbReference type="ChEBI" id="CHEBI:33019"/>
        <dbReference type="ChEBI" id="CHEBI:37565"/>
        <dbReference type="ChEBI" id="CHEBI:57746"/>
        <dbReference type="EC" id="4.6.1.2"/>
    </reaction>
</comment>
<dbReference type="PROSITE" id="PS50125">
    <property type="entry name" value="GUANYLATE_CYCLASE_2"/>
    <property type="match status" value="1"/>
</dbReference>
<dbReference type="GO" id="GO:0004383">
    <property type="term" value="F:guanylate cyclase activity"/>
    <property type="evidence" value="ECO:0007669"/>
    <property type="project" value="UniProtKB-EC"/>
</dbReference>
<evidence type="ECO:0000256" key="8">
    <source>
        <dbReference type="ARBA" id="ARBA00023239"/>
    </source>
</evidence>
<evidence type="ECO:0000256" key="2">
    <source>
        <dbReference type="ARBA" id="ARBA00004167"/>
    </source>
</evidence>
<dbReference type="InterPro" id="IPR001054">
    <property type="entry name" value="A/G_cyclase"/>
</dbReference>
<dbReference type="PANTHER" id="PTHR11920">
    <property type="entry name" value="GUANYLYL CYCLASE"/>
    <property type="match status" value="1"/>
</dbReference>
<protein>
    <submittedName>
        <fullName evidence="11">Guanylate cyclase</fullName>
    </submittedName>
</protein>
<dbReference type="GO" id="GO:0001653">
    <property type="term" value="F:peptide receptor activity"/>
    <property type="evidence" value="ECO:0007669"/>
    <property type="project" value="TreeGrafter"/>
</dbReference>
<dbReference type="PANTHER" id="PTHR11920:SF495">
    <property type="entry name" value="RECEPTOR-TYPE GUANYLATE CYCLASE GCY-7"/>
    <property type="match status" value="1"/>
</dbReference>
<evidence type="ECO:0000256" key="4">
    <source>
        <dbReference type="ARBA" id="ARBA00022741"/>
    </source>
</evidence>
<dbReference type="Pfam" id="PF01094">
    <property type="entry name" value="ANF_receptor"/>
    <property type="match status" value="1"/>
</dbReference>
<dbReference type="InterPro" id="IPR029787">
    <property type="entry name" value="Nucleotide_cyclase"/>
</dbReference>